<gene>
    <name evidence="1" type="ORF">K443DRAFT_422091</name>
</gene>
<organism evidence="1 2">
    <name type="scientific">Laccaria amethystina LaAM-08-1</name>
    <dbReference type="NCBI Taxonomy" id="1095629"/>
    <lineage>
        <taxon>Eukaryota</taxon>
        <taxon>Fungi</taxon>
        <taxon>Dikarya</taxon>
        <taxon>Basidiomycota</taxon>
        <taxon>Agaricomycotina</taxon>
        <taxon>Agaricomycetes</taxon>
        <taxon>Agaricomycetidae</taxon>
        <taxon>Agaricales</taxon>
        <taxon>Agaricineae</taxon>
        <taxon>Hydnangiaceae</taxon>
        <taxon>Laccaria</taxon>
    </lineage>
</organism>
<reference evidence="2" key="2">
    <citation type="submission" date="2015-01" db="EMBL/GenBank/DDBJ databases">
        <title>Evolutionary Origins and Diversification of the Mycorrhizal Mutualists.</title>
        <authorList>
            <consortium name="DOE Joint Genome Institute"/>
            <consortium name="Mycorrhizal Genomics Consortium"/>
            <person name="Kohler A."/>
            <person name="Kuo A."/>
            <person name="Nagy L.G."/>
            <person name="Floudas D."/>
            <person name="Copeland A."/>
            <person name="Barry K.W."/>
            <person name="Cichocki N."/>
            <person name="Veneault-Fourrey C."/>
            <person name="LaButti K."/>
            <person name="Lindquist E.A."/>
            <person name="Lipzen A."/>
            <person name="Lundell T."/>
            <person name="Morin E."/>
            <person name="Murat C."/>
            <person name="Riley R."/>
            <person name="Ohm R."/>
            <person name="Sun H."/>
            <person name="Tunlid A."/>
            <person name="Henrissat B."/>
            <person name="Grigoriev I.V."/>
            <person name="Hibbett D.S."/>
            <person name="Martin F."/>
        </authorList>
    </citation>
    <scope>NUCLEOTIDE SEQUENCE [LARGE SCALE GENOMIC DNA]</scope>
    <source>
        <strain evidence="2">LaAM-08-1</strain>
    </source>
</reference>
<dbReference type="HOGENOM" id="CLU_1886087_0_0_1"/>
<dbReference type="AlphaFoldDB" id="A0A0C9X549"/>
<sequence length="135" mass="15119">MCGTTPRLLCIFKSSCALRLRFAIGGRHSCRIHISNGACGLVSRSLAGAHRTHSCHIRFAMYFQSKIAYIFSGNHTAMLDPCMWIVTARRSPEKMESMQCSVTRHNAQQRPRPNLSSNFNIHATPYLRLPCGAHS</sequence>
<evidence type="ECO:0000313" key="1">
    <source>
        <dbReference type="EMBL" id="KIJ92771.1"/>
    </source>
</evidence>
<accession>A0A0C9X549</accession>
<dbReference type="EMBL" id="KN838885">
    <property type="protein sequence ID" value="KIJ92771.1"/>
    <property type="molecule type" value="Genomic_DNA"/>
</dbReference>
<name>A0A0C9X549_9AGAR</name>
<keyword evidence="2" id="KW-1185">Reference proteome</keyword>
<dbReference type="Proteomes" id="UP000054477">
    <property type="component" value="Unassembled WGS sequence"/>
</dbReference>
<reference evidence="1 2" key="1">
    <citation type="submission" date="2014-04" db="EMBL/GenBank/DDBJ databases">
        <authorList>
            <consortium name="DOE Joint Genome Institute"/>
            <person name="Kuo A."/>
            <person name="Kohler A."/>
            <person name="Nagy L.G."/>
            <person name="Floudas D."/>
            <person name="Copeland A."/>
            <person name="Barry K.W."/>
            <person name="Cichocki N."/>
            <person name="Veneault-Fourrey C."/>
            <person name="LaButti K."/>
            <person name="Lindquist E.A."/>
            <person name="Lipzen A."/>
            <person name="Lundell T."/>
            <person name="Morin E."/>
            <person name="Murat C."/>
            <person name="Sun H."/>
            <person name="Tunlid A."/>
            <person name="Henrissat B."/>
            <person name="Grigoriev I.V."/>
            <person name="Hibbett D.S."/>
            <person name="Martin F."/>
            <person name="Nordberg H.P."/>
            <person name="Cantor M.N."/>
            <person name="Hua S.X."/>
        </authorList>
    </citation>
    <scope>NUCLEOTIDE SEQUENCE [LARGE SCALE GENOMIC DNA]</scope>
    <source>
        <strain evidence="1 2">LaAM-08-1</strain>
    </source>
</reference>
<evidence type="ECO:0000313" key="2">
    <source>
        <dbReference type="Proteomes" id="UP000054477"/>
    </source>
</evidence>
<protein>
    <submittedName>
        <fullName evidence="1">Uncharacterized protein</fullName>
    </submittedName>
</protein>
<proteinExistence type="predicted"/>